<comment type="caution">
    <text evidence="7">The sequence shown here is derived from an EMBL/GenBank/DDBJ whole genome shotgun (WGS) entry which is preliminary data.</text>
</comment>
<dbReference type="PANTHER" id="PTHR46790">
    <property type="entry name" value="CENTROMERE PROTEIN N"/>
    <property type="match status" value="1"/>
</dbReference>
<sequence length="398" mass="46388">MPLHSFIRNDTTIIAPNASLRRVINRHTKDSLLDIIRKWLQDPMARPKIEDTSEDEENYDNTNGQQVKRLLHNYEIISSKKNMVDKIFLEDWKNGLNYKQIAQLDMKYYHDHSSLKHWKALKLCWENGLRKKEYRKTSELNSSLLTQLSPFFKTHLYIEEFEKNWWIRISIHDGVPPNTLPVSSNIIYVIYFTNSEHLLCSNIKREHKEFIMQGLLKTFVCNEIEECDLKGKYADSLEKLLLHRQSQGTYSRYRLNQVDDNPLLFPSKKPKKDEIINISDIPENIDQFEDMMDEDNILLLKQRDTAANDNFGPNEQPSLDMVEIKLSTPLHTSNNDDQSTPLSMTVLFEGTNVIEGIKKMIMAGIAEPPLPAYLADIHSNGRNYIEVDENNVVIKKGH</sequence>
<evidence type="ECO:0000256" key="1">
    <source>
        <dbReference type="ARBA" id="ARBA00004123"/>
    </source>
</evidence>
<evidence type="ECO:0000256" key="2">
    <source>
        <dbReference type="ARBA" id="ARBA00004584"/>
    </source>
</evidence>
<evidence type="ECO:0008006" key="9">
    <source>
        <dbReference type="Google" id="ProtNLM"/>
    </source>
</evidence>
<keyword evidence="6" id="KW-0137">Centromere</keyword>
<evidence type="ECO:0000256" key="5">
    <source>
        <dbReference type="ARBA" id="ARBA00023242"/>
    </source>
</evidence>
<dbReference type="Proteomes" id="UP000684084">
    <property type="component" value="Unassembled WGS sequence"/>
</dbReference>
<evidence type="ECO:0000256" key="4">
    <source>
        <dbReference type="ARBA" id="ARBA00022454"/>
    </source>
</evidence>
<dbReference type="GO" id="GO:0007059">
    <property type="term" value="P:chromosome segregation"/>
    <property type="evidence" value="ECO:0007669"/>
    <property type="project" value="InterPro"/>
</dbReference>
<evidence type="ECO:0000313" key="8">
    <source>
        <dbReference type="Proteomes" id="UP000684084"/>
    </source>
</evidence>
<evidence type="ECO:0000313" key="7">
    <source>
        <dbReference type="EMBL" id="CAB5334515.1"/>
    </source>
</evidence>
<name>A0A915YU63_9GLOM</name>
<keyword evidence="5" id="KW-0539">Nucleus</keyword>
<dbReference type="OrthoDB" id="6585699at2759"/>
<dbReference type="GO" id="GO:0005654">
    <property type="term" value="C:nucleoplasm"/>
    <property type="evidence" value="ECO:0007669"/>
    <property type="project" value="TreeGrafter"/>
</dbReference>
<dbReference type="Pfam" id="PF05238">
    <property type="entry name" value="CENP-N"/>
    <property type="match status" value="1"/>
</dbReference>
<protein>
    <recommendedName>
        <fullName evidence="9">Centromere protein Chl4/mis15/CENP-N</fullName>
    </recommendedName>
</protein>
<dbReference type="InterPro" id="IPR007902">
    <property type="entry name" value="Chl4/mis15/CENP-N"/>
</dbReference>
<evidence type="ECO:0000256" key="6">
    <source>
        <dbReference type="ARBA" id="ARBA00023328"/>
    </source>
</evidence>
<proteinExistence type="inferred from homology"/>
<dbReference type="EMBL" id="CAGKOT010000004">
    <property type="protein sequence ID" value="CAB5334515.1"/>
    <property type="molecule type" value="Genomic_DNA"/>
</dbReference>
<accession>A0A915YU63</accession>
<organism evidence="7 8">
    <name type="scientific">Rhizophagus irregularis</name>
    <dbReference type="NCBI Taxonomy" id="588596"/>
    <lineage>
        <taxon>Eukaryota</taxon>
        <taxon>Fungi</taxon>
        <taxon>Fungi incertae sedis</taxon>
        <taxon>Mucoromycota</taxon>
        <taxon>Glomeromycotina</taxon>
        <taxon>Glomeromycetes</taxon>
        <taxon>Glomerales</taxon>
        <taxon>Glomeraceae</taxon>
        <taxon>Rhizophagus</taxon>
    </lineage>
</organism>
<dbReference type="GO" id="GO:0034080">
    <property type="term" value="P:CENP-A containing chromatin assembly"/>
    <property type="evidence" value="ECO:0007669"/>
    <property type="project" value="InterPro"/>
</dbReference>
<dbReference type="AlphaFoldDB" id="A0A915YU63"/>
<dbReference type="GO" id="GO:0000775">
    <property type="term" value="C:chromosome, centromeric region"/>
    <property type="evidence" value="ECO:0007669"/>
    <property type="project" value="UniProtKB-SubCell"/>
</dbReference>
<dbReference type="PANTHER" id="PTHR46790:SF1">
    <property type="entry name" value="CENTROMERE PROTEIN N"/>
    <property type="match status" value="1"/>
</dbReference>
<evidence type="ECO:0000256" key="3">
    <source>
        <dbReference type="ARBA" id="ARBA00005566"/>
    </source>
</evidence>
<dbReference type="VEuPathDB" id="FungiDB:RhiirFUN_004745"/>
<reference evidence="7" key="1">
    <citation type="submission" date="2020-05" db="EMBL/GenBank/DDBJ databases">
        <authorList>
            <person name="Rincon C."/>
            <person name="Sanders R I."/>
            <person name="Robbins C."/>
            <person name="Chaturvedi A."/>
        </authorList>
    </citation>
    <scope>NUCLEOTIDE SEQUENCE</scope>
    <source>
        <strain evidence="7">CHB12</strain>
    </source>
</reference>
<gene>
    <name evidence="7" type="ORF">CHRIB12_LOCUS3187</name>
</gene>
<dbReference type="InterPro" id="IPR052011">
    <property type="entry name" value="CENP-NAC/CAD_complex"/>
</dbReference>
<comment type="similarity">
    <text evidence="3">Belongs to the CENP-N/CHL4 family.</text>
</comment>
<comment type="subcellular location">
    <subcellularLocation>
        <location evidence="2">Chromosome</location>
        <location evidence="2">Centromere</location>
    </subcellularLocation>
    <subcellularLocation>
        <location evidence="1">Nucleus</location>
    </subcellularLocation>
</comment>
<keyword evidence="4" id="KW-0158">Chromosome</keyword>